<feature type="transmembrane region" description="Helical" evidence="5">
    <location>
        <begin position="87"/>
        <end position="104"/>
    </location>
</feature>
<dbReference type="EMBL" id="WRPA01000001">
    <property type="protein sequence ID" value="MXR67443.1"/>
    <property type="molecule type" value="Genomic_DNA"/>
</dbReference>
<dbReference type="PANTHER" id="PTHR43731:SF16">
    <property type="entry name" value="RHOMBOSORTASE"/>
    <property type="match status" value="1"/>
</dbReference>
<keyword evidence="3 5" id="KW-1133">Transmembrane helix</keyword>
<dbReference type="GO" id="GO:0016020">
    <property type="term" value="C:membrane"/>
    <property type="evidence" value="ECO:0007669"/>
    <property type="project" value="UniProtKB-SubCell"/>
</dbReference>
<keyword evidence="8" id="KW-1185">Reference proteome</keyword>
<sequence>MLGRLTSRATPYGVVLGISILCSLLFILHLDGTLAFRRSAIAHGEWWRLVSGNLLHTNHWHLLMNLAGLWVISFLHENHYRAGNFSLLFVILCLLQGLGLYWFFPTLGGYVGLSGMLHGLFAYGALKDIQIKVRSGYLLFGGVCFKVGYEQYYGATDQITKLIDARVATEAHLVGVISGVLVFLLYRLIRRLAR</sequence>
<feature type="transmembrane region" description="Helical" evidence="5">
    <location>
        <begin position="58"/>
        <end position="75"/>
    </location>
</feature>
<dbReference type="Proteomes" id="UP000474778">
    <property type="component" value="Unassembled WGS sequence"/>
</dbReference>
<accession>A0A6L7HTH4</accession>
<evidence type="ECO:0000256" key="5">
    <source>
        <dbReference type="SAM" id="Phobius"/>
    </source>
</evidence>
<dbReference type="RefSeq" id="WP_160793426.1">
    <property type="nucleotide sequence ID" value="NZ_WRPA01000001.1"/>
</dbReference>
<comment type="caution">
    <text evidence="7">The sequence shown here is derived from an EMBL/GenBank/DDBJ whole genome shotgun (WGS) entry which is preliminary data.</text>
</comment>
<dbReference type="NCBIfam" id="TIGR03902">
    <property type="entry name" value="rhom_GG_sort"/>
    <property type="match status" value="1"/>
</dbReference>
<evidence type="ECO:0000256" key="4">
    <source>
        <dbReference type="ARBA" id="ARBA00023136"/>
    </source>
</evidence>
<name>A0A6L7HTH4_9GAMM</name>
<evidence type="ECO:0000256" key="3">
    <source>
        <dbReference type="ARBA" id="ARBA00022989"/>
    </source>
</evidence>
<gene>
    <name evidence="7" type="primary">rrtA</name>
    <name evidence="7" type="ORF">GNT65_01950</name>
</gene>
<evidence type="ECO:0000256" key="1">
    <source>
        <dbReference type="ARBA" id="ARBA00004141"/>
    </source>
</evidence>
<comment type="subcellular location">
    <subcellularLocation>
        <location evidence="1">Membrane</location>
        <topology evidence="1">Multi-pass membrane protein</topology>
    </subcellularLocation>
</comment>
<keyword evidence="2 5" id="KW-0812">Transmembrane</keyword>
<dbReference type="InterPro" id="IPR022764">
    <property type="entry name" value="Peptidase_S54_rhomboid_dom"/>
</dbReference>
<reference evidence="7 8" key="1">
    <citation type="submission" date="2019-12" db="EMBL/GenBank/DDBJ databases">
        <title>Shewanella insulae sp. nov., isolated from a tidal flat.</title>
        <authorList>
            <person name="Yoon J.-H."/>
        </authorList>
    </citation>
    <scope>NUCLEOTIDE SEQUENCE [LARGE SCALE GENOMIC DNA]</scope>
    <source>
        <strain evidence="7 8">JBTF-M18</strain>
    </source>
</reference>
<dbReference type="GO" id="GO:0004252">
    <property type="term" value="F:serine-type endopeptidase activity"/>
    <property type="evidence" value="ECO:0007669"/>
    <property type="project" value="InterPro"/>
</dbReference>
<evidence type="ECO:0000313" key="8">
    <source>
        <dbReference type="Proteomes" id="UP000474778"/>
    </source>
</evidence>
<dbReference type="PANTHER" id="PTHR43731">
    <property type="entry name" value="RHOMBOID PROTEASE"/>
    <property type="match status" value="1"/>
</dbReference>
<feature type="transmembrane region" description="Helical" evidence="5">
    <location>
        <begin position="171"/>
        <end position="189"/>
    </location>
</feature>
<dbReference type="InterPro" id="IPR035952">
    <property type="entry name" value="Rhomboid-like_sf"/>
</dbReference>
<evidence type="ECO:0000313" key="7">
    <source>
        <dbReference type="EMBL" id="MXR67443.1"/>
    </source>
</evidence>
<dbReference type="AlphaFoldDB" id="A0A6L7HTH4"/>
<dbReference type="SUPFAM" id="SSF144091">
    <property type="entry name" value="Rhomboid-like"/>
    <property type="match status" value="1"/>
</dbReference>
<organism evidence="7 8">
    <name type="scientific">Shewanella insulae</name>
    <dbReference type="NCBI Taxonomy" id="2681496"/>
    <lineage>
        <taxon>Bacteria</taxon>
        <taxon>Pseudomonadati</taxon>
        <taxon>Pseudomonadota</taxon>
        <taxon>Gammaproteobacteria</taxon>
        <taxon>Alteromonadales</taxon>
        <taxon>Shewanellaceae</taxon>
        <taxon>Shewanella</taxon>
    </lineage>
</organism>
<dbReference type="Gene3D" id="1.20.1540.10">
    <property type="entry name" value="Rhomboid-like"/>
    <property type="match status" value="1"/>
</dbReference>
<protein>
    <submittedName>
        <fullName evidence="7">Rhombosortase</fullName>
        <ecNumber evidence="7">3.4.21.-</ecNumber>
    </submittedName>
</protein>
<evidence type="ECO:0000259" key="6">
    <source>
        <dbReference type="Pfam" id="PF01694"/>
    </source>
</evidence>
<feature type="domain" description="Peptidase S54 rhomboid" evidence="6">
    <location>
        <begin position="44"/>
        <end position="185"/>
    </location>
</feature>
<dbReference type="InterPro" id="IPR023826">
    <property type="entry name" value="Rhom-like_SP_proteobac"/>
</dbReference>
<proteinExistence type="predicted"/>
<keyword evidence="4 5" id="KW-0472">Membrane</keyword>
<dbReference type="InterPro" id="IPR050925">
    <property type="entry name" value="Rhomboid_protease_S54"/>
</dbReference>
<feature type="transmembrane region" description="Helical" evidence="5">
    <location>
        <begin position="12"/>
        <end position="30"/>
    </location>
</feature>
<keyword evidence="7" id="KW-0378">Hydrolase</keyword>
<evidence type="ECO:0000256" key="2">
    <source>
        <dbReference type="ARBA" id="ARBA00022692"/>
    </source>
</evidence>
<dbReference type="EC" id="3.4.21.-" evidence="7"/>
<dbReference type="Pfam" id="PF01694">
    <property type="entry name" value="Rhomboid"/>
    <property type="match status" value="1"/>
</dbReference>